<name>A0A6H5IT75_9HYME</name>
<feature type="compositionally biased region" description="Basic and acidic residues" evidence="1">
    <location>
        <begin position="290"/>
        <end position="305"/>
    </location>
</feature>
<feature type="non-terminal residue" evidence="2">
    <location>
        <position position="551"/>
    </location>
</feature>
<dbReference type="EMBL" id="CADCXV010001039">
    <property type="protein sequence ID" value="CAB0040616.1"/>
    <property type="molecule type" value="Genomic_DNA"/>
</dbReference>
<dbReference type="AlphaFoldDB" id="A0A6H5IT75"/>
<gene>
    <name evidence="2" type="ORF">TBRA_LOCUS12312</name>
</gene>
<evidence type="ECO:0000313" key="2">
    <source>
        <dbReference type="EMBL" id="CAB0040616.1"/>
    </source>
</evidence>
<dbReference type="Proteomes" id="UP000479190">
    <property type="component" value="Unassembled WGS sequence"/>
</dbReference>
<accession>A0A6H5IT75</accession>
<feature type="region of interest" description="Disordered" evidence="1">
    <location>
        <begin position="281"/>
        <end position="305"/>
    </location>
</feature>
<sequence length="551" mass="61813">MKKRRRISIEQRVGACARRSRAGGGAHGNSRTSRTHIMHYIYLVMHVRYIDGAELHILAEYRFEKRVPAALLLLLPSSSPSRSLSFSLGYVMLMQQQQQQPPLSRHRTAAVRHTRAQLANLQASLLLHDGSSDRVYVFAERIERFASCARARSRASPRLISAICSAKNRHVIHIPTATYLGLDEIIRIKDRSHSHPSASQFEAVINHPEEGKIIQLQRGVRGGCGSQSPSAKSETGYDEPSRIRLYLYFAIAPFAAAAAAAAADDIFVTSRVITRCSRGAAVDPSSSPLLEKENVSKKRNAPDRTYKGEMESCARGNVTGLTLMHIDVPLRDMIYSSTNFCMQCLQFEEKKSTKQSKSLMREKRTYHFAGHIVVGSSRRFTYLNGRKKTDRVGRGAFCKMLLTLICGTQRGWRCNRRLVRDATSVRHSSTSHKKPEQGLTFTSVEAFFLVLLAAASLHVLTATYTKIHMVGKDQSGRSYKTMKSLSKENFIFMLLSCSKSESGGTHKCKHLILRKHRQVPINFWKAYLVLAEQSLRHGQLLYVLGKVPVAL</sequence>
<keyword evidence="3" id="KW-1185">Reference proteome</keyword>
<dbReference type="OrthoDB" id="6358435at2759"/>
<evidence type="ECO:0000256" key="1">
    <source>
        <dbReference type="SAM" id="MobiDB-lite"/>
    </source>
</evidence>
<organism evidence="2 3">
    <name type="scientific">Trichogramma brassicae</name>
    <dbReference type="NCBI Taxonomy" id="86971"/>
    <lineage>
        <taxon>Eukaryota</taxon>
        <taxon>Metazoa</taxon>
        <taxon>Ecdysozoa</taxon>
        <taxon>Arthropoda</taxon>
        <taxon>Hexapoda</taxon>
        <taxon>Insecta</taxon>
        <taxon>Pterygota</taxon>
        <taxon>Neoptera</taxon>
        <taxon>Endopterygota</taxon>
        <taxon>Hymenoptera</taxon>
        <taxon>Apocrita</taxon>
        <taxon>Proctotrupomorpha</taxon>
        <taxon>Chalcidoidea</taxon>
        <taxon>Trichogrammatidae</taxon>
        <taxon>Trichogramma</taxon>
    </lineage>
</organism>
<protein>
    <submittedName>
        <fullName evidence="2">Uncharacterized protein</fullName>
    </submittedName>
</protein>
<proteinExistence type="predicted"/>
<evidence type="ECO:0000313" key="3">
    <source>
        <dbReference type="Proteomes" id="UP000479190"/>
    </source>
</evidence>
<reference evidence="2 3" key="1">
    <citation type="submission" date="2020-02" db="EMBL/GenBank/DDBJ databases">
        <authorList>
            <person name="Ferguson B K."/>
        </authorList>
    </citation>
    <scope>NUCLEOTIDE SEQUENCE [LARGE SCALE GENOMIC DNA]</scope>
</reference>